<dbReference type="GeneID" id="86051752"/>
<dbReference type="Proteomes" id="UP000436047">
    <property type="component" value="Unassembled WGS sequence"/>
</dbReference>
<comment type="caution">
    <text evidence="2">The sequence shown here is derived from an EMBL/GenBank/DDBJ whole genome shotgun (WGS) entry which is preliminary data.</text>
</comment>
<proteinExistence type="predicted"/>
<dbReference type="EMBL" id="VUMI01000002">
    <property type="protein sequence ID" value="MSS87064.1"/>
    <property type="molecule type" value="Genomic_DNA"/>
</dbReference>
<feature type="chain" id="PRO_5026862722" evidence="1">
    <location>
        <begin position="24"/>
        <end position="233"/>
    </location>
</feature>
<keyword evidence="1" id="KW-0732">Signal</keyword>
<evidence type="ECO:0000313" key="2">
    <source>
        <dbReference type="EMBL" id="MSS87064.1"/>
    </source>
</evidence>
<sequence length="233" mass="23069">MKKKVAIVLSVILACSMGMTAMAAPSPSIQKEPVAQVVVNPTVGTAGNNVAVQATSVSSEKSAVLPGTTFKTVGGQVVDPAAVAMVVAPATASQAQAAAASLAAALASRKTQVINFTGRNALSLTDRYGNLNVVNNVTVGLTTAAGEAVAHSGSVSAAFALAEILGGTTLAEGETIQALYQRADGTWVAVPVVIKNGMVAIALPAFGGAVNVTFIVAKGASLEAVPAATSPRT</sequence>
<accession>A0A6N7WBG1</accession>
<evidence type="ECO:0000313" key="3">
    <source>
        <dbReference type="Proteomes" id="UP000436047"/>
    </source>
</evidence>
<dbReference type="AlphaFoldDB" id="A0A6N7WBG1"/>
<keyword evidence="3" id="KW-1185">Reference proteome</keyword>
<protein>
    <submittedName>
        <fullName evidence="2">Uncharacterized protein</fullName>
    </submittedName>
</protein>
<reference evidence="2 3" key="1">
    <citation type="submission" date="2019-08" db="EMBL/GenBank/DDBJ databases">
        <title>In-depth cultivation of the pig gut microbiome towards novel bacterial diversity and tailored functional studies.</title>
        <authorList>
            <person name="Wylensek D."/>
            <person name="Hitch T.C.A."/>
            <person name="Clavel T."/>
        </authorList>
    </citation>
    <scope>NUCLEOTIDE SEQUENCE [LARGE SCALE GENOMIC DNA]</scope>
    <source>
        <strain evidence="2 3">WCA-389-WT-23B</strain>
    </source>
</reference>
<feature type="signal peptide" evidence="1">
    <location>
        <begin position="1"/>
        <end position="23"/>
    </location>
</feature>
<dbReference type="RefSeq" id="WP_154463138.1">
    <property type="nucleotide sequence ID" value="NZ_JAXDZL010000131.1"/>
</dbReference>
<name>A0A6N7WBG1_9FIRM</name>
<gene>
    <name evidence="2" type="ORF">FYJ45_01455</name>
</gene>
<evidence type="ECO:0000256" key="1">
    <source>
        <dbReference type="SAM" id="SignalP"/>
    </source>
</evidence>
<dbReference type="PROSITE" id="PS51257">
    <property type="entry name" value="PROKAR_LIPOPROTEIN"/>
    <property type="match status" value="1"/>
</dbReference>
<organism evidence="2 3">
    <name type="scientific">Eisenbergiella porci</name>
    <dbReference type="NCBI Taxonomy" id="2652274"/>
    <lineage>
        <taxon>Bacteria</taxon>
        <taxon>Bacillati</taxon>
        <taxon>Bacillota</taxon>
        <taxon>Clostridia</taxon>
        <taxon>Lachnospirales</taxon>
        <taxon>Lachnospiraceae</taxon>
        <taxon>Eisenbergiella</taxon>
    </lineage>
</organism>